<dbReference type="GO" id="GO:0098797">
    <property type="term" value="C:plasma membrane protein complex"/>
    <property type="evidence" value="ECO:0007669"/>
    <property type="project" value="TreeGrafter"/>
</dbReference>
<keyword evidence="4" id="KW-0106">Calcium</keyword>
<dbReference type="InterPro" id="IPR052266">
    <property type="entry name" value="Miro-EF-hand_domain"/>
</dbReference>
<evidence type="ECO:0000256" key="2">
    <source>
        <dbReference type="ARBA" id="ARBA00022723"/>
    </source>
</evidence>
<organism evidence="7 8">
    <name type="scientific">Oedothorax gibbosus</name>
    <dbReference type="NCBI Taxonomy" id="931172"/>
    <lineage>
        <taxon>Eukaryota</taxon>
        <taxon>Metazoa</taxon>
        <taxon>Ecdysozoa</taxon>
        <taxon>Arthropoda</taxon>
        <taxon>Chelicerata</taxon>
        <taxon>Arachnida</taxon>
        <taxon>Araneae</taxon>
        <taxon>Araneomorphae</taxon>
        <taxon>Entelegynae</taxon>
        <taxon>Araneoidea</taxon>
        <taxon>Linyphiidae</taxon>
        <taxon>Erigoninae</taxon>
        <taxon>Oedothorax</taxon>
    </lineage>
</organism>
<dbReference type="EMBL" id="JAFNEN010000507">
    <property type="protein sequence ID" value="KAG8181554.1"/>
    <property type="molecule type" value="Genomic_DNA"/>
</dbReference>
<keyword evidence="8" id="KW-1185">Reference proteome</keyword>
<proteinExistence type="predicted"/>
<sequence length="470" mass="53275">MESLVDNDINFIERFLNAFKTLGGNEFGFIDYEQFKQVLRHKNSAETKEITDLINAEHHVKDGKLDFVNLCYSILSTKQIFNRSFENGRVAGSQINTHTFTRNKSAATTGLQTNKVSVNSSSEKSFHKCLRGLLFNINGDKLGHRYQLELQENATVEINAKKICNTGQNISSTPIEILVFQEGKNKVFVTSSTFIKEDGYCSVKVSLKKGKYILIPILLKWNAIGKSNSFDSLNFESLIHFEEDSEVTLTPACESALKLVFDSIDLDENGLLSQLEFDYFIQHTSGETAADEWSTIEVLDNFKMENGQLTFEGFLELYRDPSDVMNMLQQMGMNESLEIENAQPFHLVVKSDSPKLNFHPLPVSSFKEVSDKVLKKITIEQGSTRKLKDMNDLFLFTQQLPHRTTIVVQNQSHGKLDVRLDCSQSTNCESHQGELDYTIELLPRTSVIGHHLFPIDVTQNVDLNCIESLK</sequence>
<name>A0AAV6UCT6_9ARAC</name>
<dbReference type="SUPFAM" id="SSF47473">
    <property type="entry name" value="EF-hand"/>
    <property type="match status" value="1"/>
</dbReference>
<evidence type="ECO:0000256" key="5">
    <source>
        <dbReference type="ARBA" id="ARBA00023136"/>
    </source>
</evidence>
<dbReference type="AlphaFoldDB" id="A0AAV6UCT6"/>
<dbReference type="PANTHER" id="PTHR46819">
    <property type="entry name" value="EF-HAND CALCIUM-BINDING DOMAIN-CONTAINING PROTEIN 7"/>
    <property type="match status" value="1"/>
</dbReference>
<dbReference type="GO" id="GO:1903569">
    <property type="term" value="P:positive regulation of protein localization to ciliary membrane"/>
    <property type="evidence" value="ECO:0007669"/>
    <property type="project" value="TreeGrafter"/>
</dbReference>
<dbReference type="Gene3D" id="1.10.238.10">
    <property type="entry name" value="EF-hand"/>
    <property type="match status" value="1"/>
</dbReference>
<keyword evidence="2" id="KW-0479">Metal-binding</keyword>
<dbReference type="GO" id="GO:0005509">
    <property type="term" value="F:calcium ion binding"/>
    <property type="evidence" value="ECO:0007669"/>
    <property type="project" value="InterPro"/>
</dbReference>
<comment type="subcellular location">
    <subcellularLocation>
        <location evidence="1">Membrane</location>
    </subcellularLocation>
</comment>
<protein>
    <recommendedName>
        <fullName evidence="6">EF-hand domain-containing protein</fullName>
    </recommendedName>
</protein>
<evidence type="ECO:0000256" key="4">
    <source>
        <dbReference type="ARBA" id="ARBA00022837"/>
    </source>
</evidence>
<keyword evidence="5" id="KW-0472">Membrane</keyword>
<dbReference type="GO" id="GO:0060170">
    <property type="term" value="C:ciliary membrane"/>
    <property type="evidence" value="ECO:0007669"/>
    <property type="project" value="TreeGrafter"/>
</dbReference>
<dbReference type="PROSITE" id="PS00018">
    <property type="entry name" value="EF_HAND_1"/>
    <property type="match status" value="1"/>
</dbReference>
<evidence type="ECO:0000313" key="8">
    <source>
        <dbReference type="Proteomes" id="UP000827092"/>
    </source>
</evidence>
<evidence type="ECO:0000256" key="3">
    <source>
        <dbReference type="ARBA" id="ARBA00022737"/>
    </source>
</evidence>
<accession>A0AAV6UCT6</accession>
<evidence type="ECO:0000313" key="7">
    <source>
        <dbReference type="EMBL" id="KAG8181554.1"/>
    </source>
</evidence>
<feature type="domain" description="EF-hand" evidence="6">
    <location>
        <begin position="252"/>
        <end position="287"/>
    </location>
</feature>
<keyword evidence="3" id="KW-0677">Repeat</keyword>
<evidence type="ECO:0000259" key="6">
    <source>
        <dbReference type="PROSITE" id="PS50222"/>
    </source>
</evidence>
<reference evidence="7 8" key="1">
    <citation type="journal article" date="2022" name="Nat. Ecol. Evol.">
        <title>A masculinizing supergene underlies an exaggerated male reproductive morph in a spider.</title>
        <authorList>
            <person name="Hendrickx F."/>
            <person name="De Corte Z."/>
            <person name="Sonet G."/>
            <person name="Van Belleghem S.M."/>
            <person name="Kostlbacher S."/>
            <person name="Vangestel C."/>
        </authorList>
    </citation>
    <scope>NUCLEOTIDE SEQUENCE [LARGE SCALE GENOMIC DNA]</scope>
    <source>
        <strain evidence="7">W744_W776</strain>
    </source>
</reference>
<dbReference type="PROSITE" id="PS50222">
    <property type="entry name" value="EF_HAND_2"/>
    <property type="match status" value="1"/>
</dbReference>
<evidence type="ECO:0000256" key="1">
    <source>
        <dbReference type="ARBA" id="ARBA00004370"/>
    </source>
</evidence>
<gene>
    <name evidence="7" type="ORF">JTE90_017306</name>
</gene>
<dbReference type="Proteomes" id="UP000827092">
    <property type="component" value="Unassembled WGS sequence"/>
</dbReference>
<dbReference type="InterPro" id="IPR011992">
    <property type="entry name" value="EF-hand-dom_pair"/>
</dbReference>
<dbReference type="PANTHER" id="PTHR46819:SF1">
    <property type="entry name" value="EF-HAND CALCIUM-BINDING DOMAIN-CONTAINING PROTEIN 7"/>
    <property type="match status" value="1"/>
</dbReference>
<dbReference type="InterPro" id="IPR002048">
    <property type="entry name" value="EF_hand_dom"/>
</dbReference>
<comment type="caution">
    <text evidence="7">The sequence shown here is derived from an EMBL/GenBank/DDBJ whole genome shotgun (WGS) entry which is preliminary data.</text>
</comment>
<dbReference type="InterPro" id="IPR018247">
    <property type="entry name" value="EF_Hand_1_Ca_BS"/>
</dbReference>